<organism evidence="9 10">
    <name type="scientific">[Mycobacterium] kokjensenii</name>
    <dbReference type="NCBI Taxonomy" id="3064287"/>
    <lineage>
        <taxon>Bacteria</taxon>
        <taxon>Bacillati</taxon>
        <taxon>Actinomycetota</taxon>
        <taxon>Actinomycetes</taxon>
        <taxon>Mycobacteriales</taxon>
        <taxon>Mycobacteriaceae</taxon>
        <taxon>Mycolicibacter</taxon>
    </lineage>
</organism>
<feature type="transmembrane region" description="Helical" evidence="7">
    <location>
        <begin position="118"/>
        <end position="136"/>
    </location>
</feature>
<gene>
    <name evidence="9" type="ORF">MU0083_000959</name>
</gene>
<evidence type="ECO:0000256" key="7">
    <source>
        <dbReference type="SAM" id="Phobius"/>
    </source>
</evidence>
<keyword evidence="2" id="KW-1003">Cell membrane</keyword>
<evidence type="ECO:0000256" key="1">
    <source>
        <dbReference type="ARBA" id="ARBA00004651"/>
    </source>
</evidence>
<evidence type="ECO:0000256" key="6">
    <source>
        <dbReference type="SAM" id="MobiDB-lite"/>
    </source>
</evidence>
<evidence type="ECO:0000256" key="3">
    <source>
        <dbReference type="ARBA" id="ARBA00022692"/>
    </source>
</evidence>
<dbReference type="PANTHER" id="PTHR36115">
    <property type="entry name" value="PROLINE-RICH ANTIGEN HOMOLOG-RELATED"/>
    <property type="match status" value="1"/>
</dbReference>
<sequence>MEEGTHDRLPAPGNYPPPPPGNYPPPPPGNYPPPPPGNYPPPPPPGYGAYPVPAGYPVGQLPQQAYTSWLTRVAAYFIDFLPIMLIYGIPAVLAGTTAHRECVTTSEGFACEVTPSSAGAALMFVGWLAAIGYGVWNFGYRQGVTGSSIGKSVMKFKVVSEATGQPIGFGMSIVRQLAHLIDSAVFCVGYLFPLWDAKRQTIADKIMTTVCLPVQ</sequence>
<proteinExistence type="predicted"/>
<feature type="transmembrane region" description="Helical" evidence="7">
    <location>
        <begin position="73"/>
        <end position="98"/>
    </location>
</feature>
<feature type="compositionally biased region" description="Pro residues" evidence="6">
    <location>
        <begin position="13"/>
        <end position="41"/>
    </location>
</feature>
<reference evidence="9 10" key="1">
    <citation type="submission" date="2023-08" db="EMBL/GenBank/DDBJ databases">
        <authorList>
            <person name="Folkvardsen B D."/>
            <person name="Norman A."/>
        </authorList>
    </citation>
    <scope>NUCLEOTIDE SEQUENCE [LARGE SCALE GENOMIC DNA]</scope>
    <source>
        <strain evidence="9 10">Mu0083</strain>
    </source>
</reference>
<dbReference type="PANTHER" id="PTHR36115:SF6">
    <property type="entry name" value="PROLINE-RICH ANTIGEN HOMOLOG"/>
    <property type="match status" value="1"/>
</dbReference>
<evidence type="ECO:0000259" key="8">
    <source>
        <dbReference type="Pfam" id="PF06271"/>
    </source>
</evidence>
<keyword evidence="10" id="KW-1185">Reference proteome</keyword>
<dbReference type="InterPro" id="IPR051791">
    <property type="entry name" value="Pra-immunoreactive"/>
</dbReference>
<dbReference type="InterPro" id="IPR010432">
    <property type="entry name" value="RDD"/>
</dbReference>
<evidence type="ECO:0000256" key="2">
    <source>
        <dbReference type="ARBA" id="ARBA00022475"/>
    </source>
</evidence>
<keyword evidence="4 7" id="KW-1133">Transmembrane helix</keyword>
<dbReference type="RefSeq" id="WP_308477062.1">
    <property type="nucleotide sequence ID" value="NZ_OY726394.1"/>
</dbReference>
<comment type="subcellular location">
    <subcellularLocation>
        <location evidence="1">Cell membrane</location>
        <topology evidence="1">Multi-pass membrane protein</topology>
    </subcellularLocation>
</comment>
<accession>A0ABM9L927</accession>
<dbReference type="Proteomes" id="UP001190336">
    <property type="component" value="Chromosome"/>
</dbReference>
<dbReference type="Pfam" id="PF06271">
    <property type="entry name" value="RDD"/>
    <property type="match status" value="1"/>
</dbReference>
<evidence type="ECO:0000256" key="4">
    <source>
        <dbReference type="ARBA" id="ARBA00022989"/>
    </source>
</evidence>
<name>A0ABM9L927_9MYCO</name>
<protein>
    <submittedName>
        <fullName evidence="9">RDD family protein</fullName>
    </submittedName>
</protein>
<evidence type="ECO:0000256" key="5">
    <source>
        <dbReference type="ARBA" id="ARBA00023136"/>
    </source>
</evidence>
<feature type="region of interest" description="Disordered" evidence="6">
    <location>
        <begin position="1"/>
        <end position="41"/>
    </location>
</feature>
<feature type="domain" description="RDD" evidence="8">
    <location>
        <begin position="66"/>
        <end position="207"/>
    </location>
</feature>
<evidence type="ECO:0000313" key="10">
    <source>
        <dbReference type="Proteomes" id="UP001190336"/>
    </source>
</evidence>
<dbReference type="EMBL" id="OY726394">
    <property type="protein sequence ID" value="CAJ1494884.1"/>
    <property type="molecule type" value="Genomic_DNA"/>
</dbReference>
<keyword evidence="3 7" id="KW-0812">Transmembrane</keyword>
<keyword evidence="5 7" id="KW-0472">Membrane</keyword>
<evidence type="ECO:0000313" key="9">
    <source>
        <dbReference type="EMBL" id="CAJ1494884.1"/>
    </source>
</evidence>